<comment type="caution">
    <text evidence="1">The sequence shown here is derived from an EMBL/GenBank/DDBJ whole genome shotgun (WGS) entry which is preliminary data.</text>
</comment>
<dbReference type="PANTHER" id="PTHR11439:SF495">
    <property type="entry name" value="REVERSE TRANSCRIPTASE, RNA-DEPENDENT DNA POLYMERASE-RELATED"/>
    <property type="match status" value="1"/>
</dbReference>
<gene>
    <name evidence="1" type="ORF">Tci_024290</name>
</gene>
<name>A0A6L2KUQ6_TANCI</name>
<dbReference type="PANTHER" id="PTHR11439">
    <property type="entry name" value="GAG-POL-RELATED RETROTRANSPOSON"/>
    <property type="match status" value="1"/>
</dbReference>
<organism evidence="1">
    <name type="scientific">Tanacetum cinerariifolium</name>
    <name type="common">Dalmatian daisy</name>
    <name type="synonym">Chrysanthemum cinerariifolium</name>
    <dbReference type="NCBI Taxonomy" id="118510"/>
    <lineage>
        <taxon>Eukaryota</taxon>
        <taxon>Viridiplantae</taxon>
        <taxon>Streptophyta</taxon>
        <taxon>Embryophyta</taxon>
        <taxon>Tracheophyta</taxon>
        <taxon>Spermatophyta</taxon>
        <taxon>Magnoliopsida</taxon>
        <taxon>eudicotyledons</taxon>
        <taxon>Gunneridae</taxon>
        <taxon>Pentapetalae</taxon>
        <taxon>asterids</taxon>
        <taxon>campanulids</taxon>
        <taxon>Asterales</taxon>
        <taxon>Asteraceae</taxon>
        <taxon>Asteroideae</taxon>
        <taxon>Anthemideae</taxon>
        <taxon>Anthemidinae</taxon>
        <taxon>Tanacetum</taxon>
    </lineage>
</organism>
<dbReference type="CDD" id="cd09272">
    <property type="entry name" value="RNase_HI_RT_Ty1"/>
    <property type="match status" value="1"/>
</dbReference>
<proteinExistence type="predicted"/>
<dbReference type="AlphaFoldDB" id="A0A6L2KUQ6"/>
<sequence>KNVKEAMTDPAWIESMQEELLQFKRLNNHFFKGTIDPTLFIRRFHDDILVDFGFELTGFSDADYAGCKDTFKSTSGGAQFLELMDYGFHFNKITIYYDSKSAIAISCNPVQHSRTKHIAVRYHFIKEHVEKGTIELYFVKTDYQLADLFTKALPTYRFNYLVCRLVLTEMELELEQSQQGSSHEVLERNEGAKELKRIRSRHFYWLSHSEIVDIEKMVVRFSLRVPNNKCALIETFREILFSIHNDEWKSFQSQHQIALRIRRWHYNLILAESRFKTSCSINKDTFKMKAQGRLLASFQDLEHEGGDIRSQGGISLKDKDLEISIVRDQDPRSQACKWNFKRIPKNTRLQVSRRHKKDP</sequence>
<protein>
    <recommendedName>
        <fullName evidence="2">Retrovirus-related Pol polyprotein from transposon TNT 1-94</fullName>
    </recommendedName>
</protein>
<accession>A0A6L2KUQ6</accession>
<feature type="non-terminal residue" evidence="1">
    <location>
        <position position="1"/>
    </location>
</feature>
<reference evidence="1" key="1">
    <citation type="journal article" date="2019" name="Sci. Rep.">
        <title>Draft genome of Tanacetum cinerariifolium, the natural source of mosquito coil.</title>
        <authorList>
            <person name="Yamashiro T."/>
            <person name="Shiraishi A."/>
            <person name="Satake H."/>
            <person name="Nakayama K."/>
        </authorList>
    </citation>
    <scope>NUCLEOTIDE SEQUENCE</scope>
</reference>
<evidence type="ECO:0000313" key="1">
    <source>
        <dbReference type="EMBL" id="GEU52312.1"/>
    </source>
</evidence>
<evidence type="ECO:0008006" key="2">
    <source>
        <dbReference type="Google" id="ProtNLM"/>
    </source>
</evidence>
<dbReference type="EMBL" id="BKCJ010002996">
    <property type="protein sequence ID" value="GEU52312.1"/>
    <property type="molecule type" value="Genomic_DNA"/>
</dbReference>